<evidence type="ECO:0000256" key="14">
    <source>
        <dbReference type="ARBA" id="ARBA00023130"/>
    </source>
</evidence>
<keyword evidence="12" id="KW-0391">Immunity</keyword>
<dbReference type="PROSITE" id="PS50001">
    <property type="entry name" value="SH2"/>
    <property type="match status" value="1"/>
</dbReference>
<evidence type="ECO:0000256" key="15">
    <source>
        <dbReference type="ARBA" id="ARBA00023136"/>
    </source>
</evidence>
<evidence type="ECO:0000256" key="8">
    <source>
        <dbReference type="ARBA" id="ARBA00022490"/>
    </source>
</evidence>
<dbReference type="Gene3D" id="1.10.150.50">
    <property type="entry name" value="Transcription Factor, Ets-1"/>
    <property type="match status" value="1"/>
</dbReference>
<sequence>MSENNWPWYHRNLSRMETERLLVESRTKDGSFLIRPSESMKGAYVLSLIHQQRIHHYRILPNDDSSLSVQAQEGVQQKRFISLDELVTFYSLPKRGIVCALTTPIEPPHAVEDDDDDDDDDPEYDEPEEDPPETKGSSAVTKYLLAALAKVDLSQVDYEFADRLKQYLNGPVSNDIEHMNSATPDLTHLKQLFCKEVEKTHKQLDKLLSQVDCLQSLLDRVGGAKQTSQTRRSSPQDVTFDTLSYKLGDCSSAVQKLETTAFSAYKDFGMRLTGGADCGKSSLNQSSSFHDMSAMREVFFDVKVETQLGGKKNVCLCVRLIEGHLVVSKQGEPTSAGTVYQHYQVTQLIKSRSKANKLGVLFDGGTRKDYTFPDMQTREHFCQLIQTIRNKHTSYVDPDSITVFVGCWNMGDSAPPSDITSWFKTEGWGRTGEKVIAHDLYAIGTQETSIGDKEWVAKLKLVLKQLVETEYEKVAVQTLWGIRLVILVKQEHSKKLSHVEHSQVRTGIGNTLGNKGGVGISFFFNNVSMGFINAHLTSGTEKCHRRNQNYHDILKGMVQLKHRNMSQFDLTHQFHHLFFFGDLNYRVELDSEKIIEYARKSDIHRIYCSDQLRGEIEKKKVFVGFEEAPIMFPPTYRFKKGERHMGSYVYIKKKRSGDRINEPSFCDRVLWKSYPGSKIINTTYGCTHNITTSDHSPVFSTFQIGGFKQYASDKTSTSRSTNTFIILQSCNARIFTSSRTNFYIELQSACFQGVVKTEHSKDYTEAQDGTLSTCWEGNASGPLIQIPPLITDQEYLEQQYLQVMIKSSDSDEPYAECCIGLGSVINPKPQKVARELIHQGLSAGDFECDIHVTMDQYNKTRCDQDKDIYGNLDFIRQELDMDIRRGPGMPTSPRPPSLGEDHRPPMPIPRAGSLSSTNAISTGASTFFSNSVPNPDGFDSFNRPPMPLPSNHRSDAQPHVSRRTGGPTLPTPFSSQPSRPAPLSTSMRLPPPPSYSSLDHDSPPVPSRRNIHTLATSRPSVPSRAVTQTASFDGSHQQHLGGPRPPPPVSVKPKPQPPVPMKRTKLPGDSPPLQRASGSIEDILATAHLQRYAPKLMENGFDSVKYLRDITEYDLREINIQNDGDIKRLLSLFQSI</sequence>
<dbReference type="PROSITE" id="PS50105">
    <property type="entry name" value="SAM_DOMAIN"/>
    <property type="match status" value="1"/>
</dbReference>
<evidence type="ECO:0000256" key="2">
    <source>
        <dbReference type="ARBA" id="ARBA00004245"/>
    </source>
</evidence>
<dbReference type="KEGG" id="aqu:100641488"/>
<dbReference type="GO" id="GO:0016020">
    <property type="term" value="C:membrane"/>
    <property type="evidence" value="ECO:0007669"/>
    <property type="project" value="UniProtKB-SubCell"/>
</dbReference>
<evidence type="ECO:0000256" key="6">
    <source>
        <dbReference type="ARBA" id="ARBA00008734"/>
    </source>
</evidence>
<dbReference type="InParanoid" id="A0A1X7VUN1"/>
<feature type="compositionally biased region" description="Polar residues" evidence="19">
    <location>
        <begin position="913"/>
        <end position="933"/>
    </location>
</feature>
<keyword evidence="8" id="KW-0963">Cytoplasm</keyword>
<dbReference type="InterPro" id="IPR036860">
    <property type="entry name" value="SH2_dom_sf"/>
</dbReference>
<dbReference type="EnsemblMetazoa" id="Aqu2.1.43579_001">
    <property type="protein sequence ID" value="Aqu2.1.43579_001"/>
    <property type="gene ID" value="Aqu2.1.43579"/>
</dbReference>
<dbReference type="GO" id="GO:0030175">
    <property type="term" value="C:filopodium"/>
    <property type="evidence" value="ECO:0007669"/>
    <property type="project" value="UniProtKB-SubCell"/>
</dbReference>
<dbReference type="GO" id="GO:0046856">
    <property type="term" value="P:phosphatidylinositol dephosphorylation"/>
    <property type="evidence" value="ECO:0007669"/>
    <property type="project" value="InterPro"/>
</dbReference>
<dbReference type="SUPFAM" id="SSF56219">
    <property type="entry name" value="DNase I-like"/>
    <property type="match status" value="1"/>
</dbReference>
<dbReference type="EC" id="3.1.3.86" evidence="7"/>
<dbReference type="Pfam" id="PF00017">
    <property type="entry name" value="SH2"/>
    <property type="match status" value="1"/>
</dbReference>
<feature type="domain" description="SH2" evidence="20">
    <location>
        <begin position="8"/>
        <end position="105"/>
    </location>
</feature>
<dbReference type="InterPro" id="IPR001660">
    <property type="entry name" value="SAM"/>
</dbReference>
<dbReference type="Pfam" id="PF24147">
    <property type="entry name" value="C2_SHIP1-2_2nd"/>
    <property type="match status" value="1"/>
</dbReference>
<name>A0A1X7VUN1_AMPQE</name>
<evidence type="ECO:0000256" key="18">
    <source>
        <dbReference type="PROSITE-ProRule" id="PRU00191"/>
    </source>
</evidence>
<comment type="similarity">
    <text evidence="6">Belongs to the inositol 1,4,5-trisphosphate 5-phosphatase family.</text>
</comment>
<feature type="region of interest" description="Disordered" evidence="19">
    <location>
        <begin position="881"/>
        <end position="1074"/>
    </location>
</feature>
<evidence type="ECO:0000256" key="17">
    <source>
        <dbReference type="ARBA" id="ARBA00023273"/>
    </source>
</evidence>
<evidence type="ECO:0000256" key="5">
    <source>
        <dbReference type="ARBA" id="ARBA00004510"/>
    </source>
</evidence>
<dbReference type="InterPro" id="IPR000300">
    <property type="entry name" value="IPPc"/>
</dbReference>
<keyword evidence="23" id="KW-1185">Reference proteome</keyword>
<dbReference type="Gene3D" id="3.60.10.10">
    <property type="entry name" value="Endonuclease/exonuclease/phosphatase"/>
    <property type="match status" value="1"/>
</dbReference>
<keyword evidence="16" id="KW-0206">Cytoskeleton</keyword>
<organism evidence="22">
    <name type="scientific">Amphimedon queenslandica</name>
    <name type="common">Sponge</name>
    <dbReference type="NCBI Taxonomy" id="400682"/>
    <lineage>
        <taxon>Eukaryota</taxon>
        <taxon>Metazoa</taxon>
        <taxon>Porifera</taxon>
        <taxon>Demospongiae</taxon>
        <taxon>Heteroscleromorpha</taxon>
        <taxon>Haplosclerida</taxon>
        <taxon>Niphatidae</taxon>
        <taxon>Amphimedon</taxon>
    </lineage>
</organism>
<dbReference type="GO" id="GO:0030027">
    <property type="term" value="C:lamellipodium"/>
    <property type="evidence" value="ECO:0007669"/>
    <property type="project" value="UniProtKB-SubCell"/>
</dbReference>
<reference evidence="22" key="2">
    <citation type="submission" date="2017-05" db="UniProtKB">
        <authorList>
            <consortium name="EnsemblMetazoa"/>
        </authorList>
    </citation>
    <scope>IDENTIFICATION</scope>
</reference>
<dbReference type="PANTHER" id="PTHR46051">
    <property type="entry name" value="SH2 DOMAIN-CONTAINING PROTEIN"/>
    <property type="match status" value="1"/>
</dbReference>
<dbReference type="GO" id="GO:0009966">
    <property type="term" value="P:regulation of signal transduction"/>
    <property type="evidence" value="ECO:0007669"/>
    <property type="project" value="TreeGrafter"/>
</dbReference>
<keyword evidence="13 18" id="KW-0727">SH2 domain</keyword>
<evidence type="ECO:0000256" key="3">
    <source>
        <dbReference type="ARBA" id="ARBA00004324"/>
    </source>
</evidence>
<dbReference type="FunFam" id="3.60.10.10:FF:000005">
    <property type="entry name" value="phosphatidylinositol 3,4,5-trisphosphate 5-phosphatase 1"/>
    <property type="match status" value="1"/>
</dbReference>
<dbReference type="InterPro" id="IPR057509">
    <property type="entry name" value="C2_SHIP1-2_2nd"/>
</dbReference>
<dbReference type="GO" id="GO:0050776">
    <property type="term" value="P:regulation of immune response"/>
    <property type="evidence" value="ECO:0007669"/>
    <property type="project" value="TreeGrafter"/>
</dbReference>
<feature type="compositionally biased region" description="Polar residues" evidence="19">
    <location>
        <begin position="1013"/>
        <end position="1038"/>
    </location>
</feature>
<evidence type="ECO:0000256" key="9">
    <source>
        <dbReference type="ARBA" id="ARBA00022553"/>
    </source>
</evidence>
<dbReference type="SMART" id="SM00252">
    <property type="entry name" value="SH2"/>
    <property type="match status" value="1"/>
</dbReference>
<dbReference type="SUPFAM" id="SSF47769">
    <property type="entry name" value="SAM/Pointed domain"/>
    <property type="match status" value="1"/>
</dbReference>
<keyword evidence="10" id="KW-0399">Innate immunity</keyword>
<evidence type="ECO:0000256" key="10">
    <source>
        <dbReference type="ARBA" id="ARBA00022588"/>
    </source>
</evidence>
<feature type="domain" description="SAM" evidence="21">
    <location>
        <begin position="1075"/>
        <end position="1136"/>
    </location>
</feature>
<evidence type="ECO:0000256" key="12">
    <source>
        <dbReference type="ARBA" id="ARBA00022859"/>
    </source>
</evidence>
<dbReference type="Gene3D" id="3.30.505.10">
    <property type="entry name" value="SH2 domain"/>
    <property type="match status" value="1"/>
</dbReference>
<reference evidence="23" key="1">
    <citation type="journal article" date="2010" name="Nature">
        <title>The Amphimedon queenslandica genome and the evolution of animal complexity.</title>
        <authorList>
            <person name="Srivastava M."/>
            <person name="Simakov O."/>
            <person name="Chapman J."/>
            <person name="Fahey B."/>
            <person name="Gauthier M.E."/>
            <person name="Mitros T."/>
            <person name="Richards G.S."/>
            <person name="Conaco C."/>
            <person name="Dacre M."/>
            <person name="Hellsten U."/>
            <person name="Larroux C."/>
            <person name="Putnam N.H."/>
            <person name="Stanke M."/>
            <person name="Adamska M."/>
            <person name="Darling A."/>
            <person name="Degnan S.M."/>
            <person name="Oakley T.H."/>
            <person name="Plachetzki D.C."/>
            <person name="Zhai Y."/>
            <person name="Adamski M."/>
            <person name="Calcino A."/>
            <person name="Cummins S.F."/>
            <person name="Goodstein D.M."/>
            <person name="Harris C."/>
            <person name="Jackson D.J."/>
            <person name="Leys S.P."/>
            <person name="Shu S."/>
            <person name="Woodcroft B.J."/>
            <person name="Vervoort M."/>
            <person name="Kosik K.S."/>
            <person name="Manning G."/>
            <person name="Degnan B.M."/>
            <person name="Rokhsar D.S."/>
        </authorList>
    </citation>
    <scope>NUCLEOTIDE SEQUENCE [LARGE SCALE GENOMIC DNA]</scope>
</reference>
<dbReference type="OrthoDB" id="7862313at2759"/>
<evidence type="ECO:0000259" key="20">
    <source>
        <dbReference type="PROSITE" id="PS50001"/>
    </source>
</evidence>
<dbReference type="GO" id="GO:0045087">
    <property type="term" value="P:innate immune response"/>
    <property type="evidence" value="ECO:0007669"/>
    <property type="project" value="UniProtKB-KW"/>
</dbReference>
<evidence type="ECO:0000256" key="16">
    <source>
        <dbReference type="ARBA" id="ARBA00023212"/>
    </source>
</evidence>
<feature type="compositionally biased region" description="Polar residues" evidence="19">
    <location>
        <begin position="971"/>
        <end position="987"/>
    </location>
</feature>
<evidence type="ECO:0000256" key="13">
    <source>
        <dbReference type="ARBA" id="ARBA00022999"/>
    </source>
</evidence>
<dbReference type="InterPro" id="IPR013761">
    <property type="entry name" value="SAM/pointed_sf"/>
</dbReference>
<keyword evidence="9" id="KW-0597">Phosphoprotein</keyword>
<evidence type="ECO:0000259" key="21">
    <source>
        <dbReference type="PROSITE" id="PS50105"/>
    </source>
</evidence>
<dbReference type="Pfam" id="PF00536">
    <property type="entry name" value="SAM_1"/>
    <property type="match status" value="1"/>
</dbReference>
<dbReference type="InterPro" id="IPR000980">
    <property type="entry name" value="SH2"/>
</dbReference>
<gene>
    <name evidence="22" type="primary">100641488</name>
</gene>
<feature type="region of interest" description="Disordered" evidence="19">
    <location>
        <begin position="103"/>
        <end position="138"/>
    </location>
</feature>
<evidence type="ECO:0000256" key="11">
    <source>
        <dbReference type="ARBA" id="ARBA00022801"/>
    </source>
</evidence>
<keyword evidence="17" id="KW-0966">Cell projection</keyword>
<comment type="subcellular location">
    <subcellularLocation>
        <location evidence="4">Cell projection</location>
        <location evidence="4">Filopodium</location>
    </subcellularLocation>
    <subcellularLocation>
        <location evidence="5">Cell projection</location>
        <location evidence="5">Lamellipodium</location>
    </subcellularLocation>
    <subcellularLocation>
        <location evidence="2">Cytoplasm</location>
        <location evidence="2">Cytoskeleton</location>
    </subcellularLocation>
    <subcellularLocation>
        <location evidence="1">Membrane</location>
        <topology evidence="1">Peripheral membrane protein</topology>
    </subcellularLocation>
    <subcellularLocation>
        <location evidence="3">Nucleus speckle</location>
    </subcellularLocation>
</comment>
<dbReference type="InterPro" id="IPR036691">
    <property type="entry name" value="Endo/exonu/phosph_ase_sf"/>
</dbReference>
<protein>
    <recommendedName>
        <fullName evidence="7">phosphatidylinositol-3,4,5-trisphosphate 5-phosphatase</fullName>
        <ecNumber evidence="7">3.1.3.86</ecNumber>
    </recommendedName>
</protein>
<accession>A0A1X7VUN1</accession>
<dbReference type="GO" id="GO:0002250">
    <property type="term" value="P:adaptive immune response"/>
    <property type="evidence" value="ECO:0007669"/>
    <property type="project" value="UniProtKB-KW"/>
</dbReference>
<keyword evidence="11" id="KW-0378">Hydrolase</keyword>
<evidence type="ECO:0000313" key="22">
    <source>
        <dbReference type="EnsemblMetazoa" id="Aqu2.1.43579_001"/>
    </source>
</evidence>
<proteinExistence type="inferred from homology"/>
<dbReference type="Pfam" id="PF22669">
    <property type="entry name" value="Exo_endo_phos2"/>
    <property type="match status" value="1"/>
</dbReference>
<dbReference type="SUPFAM" id="SSF55550">
    <property type="entry name" value="SH2 domain"/>
    <property type="match status" value="1"/>
</dbReference>
<dbReference type="GO" id="GO:0005856">
    <property type="term" value="C:cytoskeleton"/>
    <property type="evidence" value="ECO:0007669"/>
    <property type="project" value="UniProtKB-SubCell"/>
</dbReference>
<evidence type="ECO:0000256" key="7">
    <source>
        <dbReference type="ARBA" id="ARBA00012981"/>
    </source>
</evidence>
<dbReference type="eggNOG" id="KOG0565">
    <property type="taxonomic scope" value="Eukaryota"/>
</dbReference>
<feature type="compositionally biased region" description="Acidic residues" evidence="19">
    <location>
        <begin position="112"/>
        <end position="131"/>
    </location>
</feature>
<dbReference type="STRING" id="400682.A0A1X7VUN1"/>
<dbReference type="PANTHER" id="PTHR46051:SF1">
    <property type="entry name" value="INOSITOL POLYPHOSPHATE-RELATED PHOSPHATASE DOMAIN-CONTAINING PROTEIN"/>
    <property type="match status" value="1"/>
</dbReference>
<evidence type="ECO:0000256" key="4">
    <source>
        <dbReference type="ARBA" id="ARBA00004486"/>
    </source>
</evidence>
<evidence type="ECO:0000256" key="1">
    <source>
        <dbReference type="ARBA" id="ARBA00004170"/>
    </source>
</evidence>
<keyword evidence="14" id="KW-1064">Adaptive immunity</keyword>
<feature type="compositionally biased region" description="Pro residues" evidence="19">
    <location>
        <begin position="1043"/>
        <end position="1060"/>
    </location>
</feature>
<dbReference type="GO" id="GO:0034485">
    <property type="term" value="F:phosphatidylinositol-3,4,5-trisphosphate 5-phosphatase activity"/>
    <property type="evidence" value="ECO:0007669"/>
    <property type="project" value="UniProtKB-EC"/>
</dbReference>
<dbReference type="GO" id="GO:0016607">
    <property type="term" value="C:nuclear speck"/>
    <property type="evidence" value="ECO:0007669"/>
    <property type="project" value="UniProtKB-SubCell"/>
</dbReference>
<dbReference type="SMART" id="SM00128">
    <property type="entry name" value="IPPc"/>
    <property type="match status" value="1"/>
</dbReference>
<dbReference type="EnsemblMetazoa" id="XM_019994833.1">
    <property type="protein sequence ID" value="XP_019850392.1"/>
    <property type="gene ID" value="LOC100641488"/>
</dbReference>
<dbReference type="PRINTS" id="PR00401">
    <property type="entry name" value="SH2DOMAIN"/>
</dbReference>
<evidence type="ECO:0000256" key="19">
    <source>
        <dbReference type="SAM" id="MobiDB-lite"/>
    </source>
</evidence>
<evidence type="ECO:0000313" key="23">
    <source>
        <dbReference type="Proteomes" id="UP000007879"/>
    </source>
</evidence>
<dbReference type="AlphaFoldDB" id="A0A1X7VUN1"/>
<keyword evidence="15" id="KW-0472">Membrane</keyword>
<dbReference type="Proteomes" id="UP000007879">
    <property type="component" value="Unassembled WGS sequence"/>
</dbReference>